<dbReference type="CDD" id="cd01949">
    <property type="entry name" value="GGDEF"/>
    <property type="match status" value="1"/>
</dbReference>
<dbReference type="PROSITE" id="PS50887">
    <property type="entry name" value="GGDEF"/>
    <property type="match status" value="1"/>
</dbReference>
<gene>
    <name evidence="3" type="ORF">OWR29_40530</name>
</gene>
<evidence type="ECO:0000313" key="4">
    <source>
        <dbReference type="Proteomes" id="UP001151002"/>
    </source>
</evidence>
<name>A0ABT4BCS1_9ACTN</name>
<sequence length="473" mass="50126">MIAAIVVGTALPEGTTFEIVFNLCVGLSLVVAILVGLRRVPHGERAPWRLFAVGLLLTALAAVADGQGADLLPGDGPDIADALYLAFYPAIGTGLALMIRLSRRRTDWAALVDAATVTAGLGLLAWVYAIGPALWDDSVGLASRLVTIAYPIADLVLLAITIRLLRSNGREGRRAPTLVALAVVGYLAGDWVWMVLPHVNEAWAGNRWVGQVISADYELSVLVLTTAIAWPQVRGDGLGASAVSQLTRPQLAVLTAAVMISPALLIAQQLSGDVTNGLAIAVGSAIMFSLVMARFTQLLKQAERQARTVSALSRTDELTGLPNRRAWNDELPRLLEQARSARAPVVVSMIDLDHFKRFNDTYGHPAGDRLLSAAADAWSAELRDGDVLARYGGEEFIVVLPGASLPRATAALERLRMVTPAGQTFSAGQAQWDGTETSEALIARADVALYAAKAAGRDRICTAEPAGESYAVS</sequence>
<dbReference type="Proteomes" id="UP001151002">
    <property type="component" value="Unassembled WGS sequence"/>
</dbReference>
<dbReference type="InterPro" id="IPR000160">
    <property type="entry name" value="GGDEF_dom"/>
</dbReference>
<proteinExistence type="predicted"/>
<feature type="transmembrane region" description="Helical" evidence="1">
    <location>
        <begin position="251"/>
        <end position="271"/>
    </location>
</feature>
<dbReference type="NCBIfam" id="TIGR00254">
    <property type="entry name" value="GGDEF"/>
    <property type="match status" value="1"/>
</dbReference>
<feature type="transmembrane region" description="Helical" evidence="1">
    <location>
        <begin position="19"/>
        <end position="37"/>
    </location>
</feature>
<dbReference type="Gene3D" id="3.30.70.270">
    <property type="match status" value="1"/>
</dbReference>
<feature type="transmembrane region" description="Helical" evidence="1">
    <location>
        <begin position="141"/>
        <end position="165"/>
    </location>
</feature>
<comment type="caution">
    <text evidence="3">The sequence shown here is derived from an EMBL/GenBank/DDBJ whole genome shotgun (WGS) entry which is preliminary data.</text>
</comment>
<dbReference type="EMBL" id="JAPNTZ010000019">
    <property type="protein sequence ID" value="MCY1144319.1"/>
    <property type="molecule type" value="Genomic_DNA"/>
</dbReference>
<feature type="transmembrane region" description="Helical" evidence="1">
    <location>
        <begin position="46"/>
        <end position="63"/>
    </location>
</feature>
<dbReference type="SUPFAM" id="SSF55073">
    <property type="entry name" value="Nucleotide cyclase"/>
    <property type="match status" value="1"/>
</dbReference>
<evidence type="ECO:0000256" key="1">
    <source>
        <dbReference type="SAM" id="Phobius"/>
    </source>
</evidence>
<evidence type="ECO:0000313" key="3">
    <source>
        <dbReference type="EMBL" id="MCY1144319.1"/>
    </source>
</evidence>
<organism evidence="3 4">
    <name type="scientific">Paractinoplanes pyxinae</name>
    <dbReference type="NCBI Taxonomy" id="2997416"/>
    <lineage>
        <taxon>Bacteria</taxon>
        <taxon>Bacillati</taxon>
        <taxon>Actinomycetota</taxon>
        <taxon>Actinomycetes</taxon>
        <taxon>Micromonosporales</taxon>
        <taxon>Micromonosporaceae</taxon>
        <taxon>Paractinoplanes</taxon>
    </lineage>
</organism>
<protein>
    <submittedName>
        <fullName evidence="3">GGDEF domain-containing protein</fullName>
    </submittedName>
</protein>
<dbReference type="RefSeq" id="WP_267568892.1">
    <property type="nucleotide sequence ID" value="NZ_JAPNTZ010000019.1"/>
</dbReference>
<dbReference type="InterPro" id="IPR029787">
    <property type="entry name" value="Nucleotide_cyclase"/>
</dbReference>
<feature type="domain" description="GGDEF" evidence="2">
    <location>
        <begin position="343"/>
        <end position="465"/>
    </location>
</feature>
<dbReference type="InterPro" id="IPR043128">
    <property type="entry name" value="Rev_trsase/Diguanyl_cyclase"/>
</dbReference>
<dbReference type="InterPro" id="IPR050469">
    <property type="entry name" value="Diguanylate_Cyclase"/>
</dbReference>
<feature type="transmembrane region" description="Helical" evidence="1">
    <location>
        <begin position="108"/>
        <end position="129"/>
    </location>
</feature>
<feature type="transmembrane region" description="Helical" evidence="1">
    <location>
        <begin position="277"/>
        <end position="295"/>
    </location>
</feature>
<dbReference type="PANTHER" id="PTHR45138">
    <property type="entry name" value="REGULATORY COMPONENTS OF SENSORY TRANSDUCTION SYSTEM"/>
    <property type="match status" value="1"/>
</dbReference>
<evidence type="ECO:0000259" key="2">
    <source>
        <dbReference type="PROSITE" id="PS50887"/>
    </source>
</evidence>
<keyword evidence="1" id="KW-0812">Transmembrane</keyword>
<feature type="transmembrane region" description="Helical" evidence="1">
    <location>
        <begin position="177"/>
        <end position="196"/>
    </location>
</feature>
<keyword evidence="1" id="KW-0472">Membrane</keyword>
<dbReference type="SMART" id="SM00267">
    <property type="entry name" value="GGDEF"/>
    <property type="match status" value="1"/>
</dbReference>
<reference evidence="3" key="1">
    <citation type="submission" date="2022-11" db="EMBL/GenBank/DDBJ databases">
        <authorList>
            <person name="Somphong A."/>
            <person name="Phongsopitanun W."/>
        </authorList>
    </citation>
    <scope>NUCLEOTIDE SEQUENCE</scope>
    <source>
        <strain evidence="3">Pm04-4</strain>
    </source>
</reference>
<keyword evidence="1" id="KW-1133">Transmembrane helix</keyword>
<dbReference type="PANTHER" id="PTHR45138:SF9">
    <property type="entry name" value="DIGUANYLATE CYCLASE DGCM-RELATED"/>
    <property type="match status" value="1"/>
</dbReference>
<dbReference type="Pfam" id="PF00990">
    <property type="entry name" value="GGDEF"/>
    <property type="match status" value="1"/>
</dbReference>
<accession>A0ABT4BCS1</accession>
<feature type="transmembrane region" description="Helical" evidence="1">
    <location>
        <begin position="83"/>
        <end position="101"/>
    </location>
</feature>
<keyword evidence="4" id="KW-1185">Reference proteome</keyword>